<reference evidence="1" key="1">
    <citation type="submission" date="2018-05" db="EMBL/GenBank/DDBJ databases">
        <authorList>
            <person name="Lanie J.A."/>
            <person name="Ng W.-L."/>
            <person name="Kazmierczak K.M."/>
            <person name="Andrzejewski T.M."/>
            <person name="Davidsen T.M."/>
            <person name="Wayne K.J."/>
            <person name="Tettelin H."/>
            <person name="Glass J.I."/>
            <person name="Rusch D."/>
            <person name="Podicherti R."/>
            <person name="Tsui H.-C.T."/>
            <person name="Winkler M.E."/>
        </authorList>
    </citation>
    <scope>NUCLEOTIDE SEQUENCE</scope>
</reference>
<accession>A0A382GCA6</accession>
<dbReference type="AlphaFoldDB" id="A0A382GCA6"/>
<organism evidence="1">
    <name type="scientific">marine metagenome</name>
    <dbReference type="NCBI Taxonomy" id="408172"/>
    <lineage>
        <taxon>unclassified sequences</taxon>
        <taxon>metagenomes</taxon>
        <taxon>ecological metagenomes</taxon>
    </lineage>
</organism>
<dbReference type="EMBL" id="UINC01054772">
    <property type="protein sequence ID" value="SVB72876.1"/>
    <property type="molecule type" value="Genomic_DNA"/>
</dbReference>
<evidence type="ECO:0008006" key="2">
    <source>
        <dbReference type="Google" id="ProtNLM"/>
    </source>
</evidence>
<gene>
    <name evidence="1" type="ORF">METZ01_LOCUS225730</name>
</gene>
<name>A0A382GCA6_9ZZZZ</name>
<evidence type="ECO:0000313" key="1">
    <source>
        <dbReference type="EMBL" id="SVB72876.1"/>
    </source>
</evidence>
<protein>
    <recommendedName>
        <fullName evidence="2">DUF4177 domain-containing protein</fullName>
    </recommendedName>
</protein>
<sequence>MGTWEYHVEAGPTDWGVIQQTLTQAGSEGWELVAAGLADGYQEGSWGSGGTQILGGQFFAVFKRPGNGELPIVEQTV</sequence>
<proteinExistence type="predicted"/>